<keyword evidence="3" id="KW-0378">Hydrolase</keyword>
<dbReference type="PROSITE" id="PS51030">
    <property type="entry name" value="NUCLEAR_REC_DBD_2"/>
    <property type="match status" value="1"/>
</dbReference>
<keyword evidence="4" id="KW-0862">Zinc</keyword>
<accession>A0A814F1X2</accession>
<evidence type="ECO:0000259" key="16">
    <source>
        <dbReference type="PROSITE" id="PS51030"/>
    </source>
</evidence>
<evidence type="ECO:0000256" key="5">
    <source>
        <dbReference type="ARBA" id="ARBA00023015"/>
    </source>
</evidence>
<feature type="compositionally biased region" description="Polar residues" evidence="15">
    <location>
        <begin position="425"/>
        <end position="442"/>
    </location>
</feature>
<dbReference type="SUPFAM" id="SSF57716">
    <property type="entry name" value="Glucocorticoid receptor-like (DNA-binding domain)"/>
    <property type="match status" value="1"/>
</dbReference>
<organism evidence="17 18">
    <name type="scientific">Rotaria sordida</name>
    <dbReference type="NCBI Taxonomy" id="392033"/>
    <lineage>
        <taxon>Eukaryota</taxon>
        <taxon>Metazoa</taxon>
        <taxon>Spiralia</taxon>
        <taxon>Gnathifera</taxon>
        <taxon>Rotifera</taxon>
        <taxon>Eurotatoria</taxon>
        <taxon>Bdelloidea</taxon>
        <taxon>Philodinida</taxon>
        <taxon>Philodinidae</taxon>
        <taxon>Rotaria</taxon>
    </lineage>
</organism>
<evidence type="ECO:0000313" key="17">
    <source>
        <dbReference type="EMBL" id="CAF0975369.1"/>
    </source>
</evidence>
<dbReference type="FunFam" id="3.20.20.80:FF:000113">
    <property type="entry name" value="Glucan 1,3-beta-glucosidase"/>
    <property type="match status" value="1"/>
</dbReference>
<dbReference type="SUPFAM" id="SSF51445">
    <property type="entry name" value="(Trans)glycosidases"/>
    <property type="match status" value="1"/>
</dbReference>
<protein>
    <recommendedName>
        <fullName evidence="14">glucan 1,3-beta-glucosidase</fullName>
        <ecNumber evidence="14">3.2.1.58</ecNumber>
    </recommendedName>
</protein>
<evidence type="ECO:0000256" key="12">
    <source>
        <dbReference type="ARBA" id="ARBA00023316"/>
    </source>
</evidence>
<evidence type="ECO:0000256" key="14">
    <source>
        <dbReference type="ARBA" id="ARBA00038929"/>
    </source>
</evidence>
<dbReference type="GO" id="GO:0009251">
    <property type="term" value="P:glucan catabolic process"/>
    <property type="evidence" value="ECO:0007669"/>
    <property type="project" value="TreeGrafter"/>
</dbReference>
<keyword evidence="9" id="KW-0325">Glycoprotein</keyword>
<keyword evidence="5" id="KW-0805">Transcription regulation</keyword>
<dbReference type="Gene3D" id="3.30.50.10">
    <property type="entry name" value="Erythroid Transcription Factor GATA-1, subunit A"/>
    <property type="match status" value="1"/>
</dbReference>
<dbReference type="AlphaFoldDB" id="A0A814F1X2"/>
<evidence type="ECO:0000256" key="8">
    <source>
        <dbReference type="ARBA" id="ARBA00023170"/>
    </source>
</evidence>
<evidence type="ECO:0000256" key="7">
    <source>
        <dbReference type="ARBA" id="ARBA00023163"/>
    </source>
</evidence>
<evidence type="ECO:0000313" key="18">
    <source>
        <dbReference type="Proteomes" id="UP000663882"/>
    </source>
</evidence>
<dbReference type="Proteomes" id="UP000663882">
    <property type="component" value="Unassembled WGS sequence"/>
</dbReference>
<dbReference type="GO" id="GO:0071555">
    <property type="term" value="P:cell wall organization"/>
    <property type="evidence" value="ECO:0007669"/>
    <property type="project" value="UniProtKB-KW"/>
</dbReference>
<dbReference type="GO" id="GO:0003700">
    <property type="term" value="F:DNA-binding transcription factor activity"/>
    <property type="evidence" value="ECO:0007669"/>
    <property type="project" value="InterPro"/>
</dbReference>
<evidence type="ECO:0000256" key="2">
    <source>
        <dbReference type="ARBA" id="ARBA00022771"/>
    </source>
</evidence>
<dbReference type="EMBL" id="CAJNOO010000551">
    <property type="protein sequence ID" value="CAF0975369.1"/>
    <property type="molecule type" value="Genomic_DNA"/>
</dbReference>
<dbReference type="Gene3D" id="3.20.20.80">
    <property type="entry name" value="Glycosidases"/>
    <property type="match status" value="1"/>
</dbReference>
<evidence type="ECO:0000256" key="9">
    <source>
        <dbReference type="ARBA" id="ARBA00023180"/>
    </source>
</evidence>
<name>A0A814F1X2_9BILA</name>
<dbReference type="SMART" id="SM00399">
    <property type="entry name" value="ZnF_C4"/>
    <property type="match status" value="1"/>
</dbReference>
<dbReference type="InterPro" id="IPR050386">
    <property type="entry name" value="Glycosyl_hydrolase_5"/>
</dbReference>
<dbReference type="GO" id="GO:0004338">
    <property type="term" value="F:glucan exo-1,3-beta-glucosidase activity"/>
    <property type="evidence" value="ECO:0007669"/>
    <property type="project" value="UniProtKB-EC"/>
</dbReference>
<keyword evidence="1" id="KW-0479">Metal-binding</keyword>
<proteinExistence type="predicted"/>
<feature type="region of interest" description="Disordered" evidence="15">
    <location>
        <begin position="425"/>
        <end position="444"/>
    </location>
</feature>
<dbReference type="Pfam" id="PF00105">
    <property type="entry name" value="zf-C4"/>
    <property type="match status" value="1"/>
</dbReference>
<dbReference type="PANTHER" id="PTHR31297">
    <property type="entry name" value="GLUCAN ENDO-1,6-BETA-GLUCOSIDASE B"/>
    <property type="match status" value="1"/>
</dbReference>
<dbReference type="EC" id="3.2.1.58" evidence="14"/>
<keyword evidence="10" id="KW-0539">Nucleus</keyword>
<evidence type="ECO:0000256" key="3">
    <source>
        <dbReference type="ARBA" id="ARBA00022801"/>
    </source>
</evidence>
<evidence type="ECO:0000256" key="1">
    <source>
        <dbReference type="ARBA" id="ARBA00022723"/>
    </source>
</evidence>
<keyword evidence="6" id="KW-0238">DNA-binding</keyword>
<dbReference type="OrthoDB" id="1887033at2759"/>
<evidence type="ECO:0000256" key="15">
    <source>
        <dbReference type="SAM" id="MobiDB-lite"/>
    </source>
</evidence>
<keyword evidence="7" id="KW-0804">Transcription</keyword>
<keyword evidence="2" id="KW-0863">Zinc-finger</keyword>
<evidence type="ECO:0000256" key="6">
    <source>
        <dbReference type="ARBA" id="ARBA00023125"/>
    </source>
</evidence>
<dbReference type="InterPro" id="IPR013088">
    <property type="entry name" value="Znf_NHR/GATA"/>
</dbReference>
<evidence type="ECO:0000256" key="10">
    <source>
        <dbReference type="ARBA" id="ARBA00023242"/>
    </source>
</evidence>
<dbReference type="GO" id="GO:0009986">
    <property type="term" value="C:cell surface"/>
    <property type="evidence" value="ECO:0007669"/>
    <property type="project" value="TreeGrafter"/>
</dbReference>
<sequence length="640" mass="73716">MQYGFTNDLDMEQNIHSYPIYQQQQQQQQQQHNFLKSSVSNNSMITTNDIYQSSLSNSNTNYQSFYFPSSIDFDNSNQYHSTDNYHFDYQSSSDISSTHLTDSYSNIFSNNSSIDPYSTQTVYNSTYMTPTDSYETHHPIYTHSNTAVPSTSSIGIQLNYQSTMSQWNLDRMKMSSHDVISTSNPSKQPCLVCHEESSGYHFGAYTCESCKAFYRRVTKGKIKYSKSKMNSFKSLFQSCYNIESFEKKPIITMVKIVNISSWLIFLVMKIWLITAQSTLTNLKNDIKAGRVPMRGVNLGGWLVGEYWMTSASPAWNGVPTDIANHGEFKTMQYLGHNKGDNQFKQHRDTFITEQDFREIAAAKMNTVRIPVGYWITGFDNQPGGDPDGWKVYAPGGINYLDRAIREWAPRHNLLVLISLHAAKGSQNGNDHSSPSDPGNSHWSAYPENVRNTLDAVEWFARRYNNDEAFLGIGLINEPTRTTNEGVLKQFYYDAYGRIRQFSDCLLTVAPLLYQQGPYDSDWARFMPSPQFHGVRHEWHRYQIWGYEGWSKDRLISYAQNELKTDMLNWKGNWLFIGEWSIASSASFNDDDLRLYARAQIDAFKGATGGWTYWTWKFYNDDGSRNAWSMRAMVNRGLIQL</sequence>
<dbReference type="PRINTS" id="PR00047">
    <property type="entry name" value="STROIDFINGER"/>
</dbReference>
<feature type="domain" description="Nuclear receptor" evidence="16">
    <location>
        <begin position="187"/>
        <end position="239"/>
    </location>
</feature>
<dbReference type="InterPro" id="IPR001628">
    <property type="entry name" value="Znf_hrmn_rcpt"/>
</dbReference>
<dbReference type="GO" id="GO:0043565">
    <property type="term" value="F:sequence-specific DNA binding"/>
    <property type="evidence" value="ECO:0007669"/>
    <property type="project" value="InterPro"/>
</dbReference>
<gene>
    <name evidence="17" type="ORF">RFH988_LOCUS12855</name>
</gene>
<keyword evidence="11" id="KW-0326">Glycosidase</keyword>
<evidence type="ECO:0000256" key="11">
    <source>
        <dbReference type="ARBA" id="ARBA00023295"/>
    </source>
</evidence>
<keyword evidence="12" id="KW-0961">Cell wall biogenesis/degradation</keyword>
<comment type="caution">
    <text evidence="17">The sequence shown here is derived from an EMBL/GenBank/DDBJ whole genome shotgun (WGS) entry which is preliminary data.</text>
</comment>
<dbReference type="GO" id="GO:0008270">
    <property type="term" value="F:zinc ion binding"/>
    <property type="evidence" value="ECO:0007669"/>
    <property type="project" value="UniProtKB-KW"/>
</dbReference>
<dbReference type="InterPro" id="IPR018087">
    <property type="entry name" value="Glyco_hydro_5_CS"/>
</dbReference>
<reference evidence="17" key="1">
    <citation type="submission" date="2021-02" db="EMBL/GenBank/DDBJ databases">
        <authorList>
            <person name="Nowell W R."/>
        </authorList>
    </citation>
    <scope>NUCLEOTIDE SEQUENCE</scope>
</reference>
<comment type="catalytic activity">
    <reaction evidence="13">
        <text>Successive hydrolysis of beta-D-glucose units from the non-reducing ends of (1-&gt;3)-beta-D-glucans, releasing alpha-glucose.</text>
        <dbReference type="EC" id="3.2.1.58"/>
    </reaction>
</comment>
<keyword evidence="8" id="KW-0675">Receptor</keyword>
<evidence type="ECO:0000256" key="13">
    <source>
        <dbReference type="ARBA" id="ARBA00036824"/>
    </source>
</evidence>
<evidence type="ECO:0000256" key="4">
    <source>
        <dbReference type="ARBA" id="ARBA00022833"/>
    </source>
</evidence>
<dbReference type="InterPro" id="IPR017853">
    <property type="entry name" value="GH"/>
</dbReference>
<dbReference type="PROSITE" id="PS00659">
    <property type="entry name" value="GLYCOSYL_HYDROL_F5"/>
    <property type="match status" value="1"/>
</dbReference>
<dbReference type="GO" id="GO:0005576">
    <property type="term" value="C:extracellular region"/>
    <property type="evidence" value="ECO:0007669"/>
    <property type="project" value="TreeGrafter"/>
</dbReference>
<dbReference type="PANTHER" id="PTHR31297:SF34">
    <property type="entry name" value="GLUCAN 1,3-BETA-GLUCOSIDASE 2"/>
    <property type="match status" value="1"/>
</dbReference>